<proteinExistence type="predicted"/>
<dbReference type="Proteomes" id="UP001331515">
    <property type="component" value="Unassembled WGS sequence"/>
</dbReference>
<dbReference type="GO" id="GO:1990414">
    <property type="term" value="P:replication-born double-strand break repair via sister chromatid exchange"/>
    <property type="evidence" value="ECO:0007669"/>
    <property type="project" value="TreeGrafter"/>
</dbReference>
<evidence type="ECO:0000313" key="1">
    <source>
        <dbReference type="EMBL" id="KAK5920902.1"/>
    </source>
</evidence>
<keyword evidence="2" id="KW-1185">Reference proteome</keyword>
<evidence type="ECO:0000313" key="2">
    <source>
        <dbReference type="Proteomes" id="UP001331515"/>
    </source>
</evidence>
<dbReference type="AlphaFoldDB" id="A0AAN8HMG5"/>
<organism evidence="1 2">
    <name type="scientific">Champsocephalus gunnari</name>
    <name type="common">Mackerel icefish</name>
    <dbReference type="NCBI Taxonomy" id="52237"/>
    <lineage>
        <taxon>Eukaryota</taxon>
        <taxon>Metazoa</taxon>
        <taxon>Chordata</taxon>
        <taxon>Craniata</taxon>
        <taxon>Vertebrata</taxon>
        <taxon>Euteleostomi</taxon>
        <taxon>Actinopterygii</taxon>
        <taxon>Neopterygii</taxon>
        <taxon>Teleostei</taxon>
        <taxon>Neoteleostei</taxon>
        <taxon>Acanthomorphata</taxon>
        <taxon>Eupercaria</taxon>
        <taxon>Perciformes</taxon>
        <taxon>Notothenioidei</taxon>
        <taxon>Channichthyidae</taxon>
        <taxon>Champsocephalus</taxon>
    </lineage>
</organism>
<dbReference type="GO" id="GO:0043240">
    <property type="term" value="C:Fanconi anaemia nuclear complex"/>
    <property type="evidence" value="ECO:0007669"/>
    <property type="project" value="InterPro"/>
</dbReference>
<dbReference type="EMBL" id="JAURVH010001523">
    <property type="protein sequence ID" value="KAK5920902.1"/>
    <property type="molecule type" value="Genomic_DNA"/>
</dbReference>
<dbReference type="InterPro" id="IPR033333">
    <property type="entry name" value="FANCB"/>
</dbReference>
<accession>A0AAN8HMG5</accession>
<dbReference type="GO" id="GO:1905168">
    <property type="term" value="P:positive regulation of double-strand break repair via homologous recombination"/>
    <property type="evidence" value="ECO:0007669"/>
    <property type="project" value="TreeGrafter"/>
</dbReference>
<dbReference type="PANTHER" id="PTHR28450">
    <property type="entry name" value="FANCONI ANEMIA GROUP B PROTEIN"/>
    <property type="match status" value="1"/>
</dbReference>
<name>A0AAN8HMG5_CHAGU</name>
<protein>
    <submittedName>
        <fullName evidence="1">Uncharacterized protein</fullName>
    </submittedName>
</protein>
<dbReference type="PANTHER" id="PTHR28450:SF1">
    <property type="entry name" value="FANCONI ANEMIA GROUP B PROTEIN"/>
    <property type="match status" value="1"/>
</dbReference>
<dbReference type="GO" id="GO:0036297">
    <property type="term" value="P:interstrand cross-link repair"/>
    <property type="evidence" value="ECO:0007669"/>
    <property type="project" value="InterPro"/>
</dbReference>
<sequence>MELLPSEDVYLNRHRLSLFGKIIVFNCKRASATHDGERSELIFCSLSFEREDNMFLKAADGAAVISRKRSARVDIVKCKCAIHVQKRVAMPCILVTKKSERGGKFPL</sequence>
<gene>
    <name evidence="1" type="ORF">CgunFtcFv8_024653</name>
</gene>
<reference evidence="1 2" key="1">
    <citation type="journal article" date="2023" name="Mol. Biol. Evol.">
        <title>Genomics of Secondarily Temperate Adaptation in the Only Non-Antarctic Icefish.</title>
        <authorList>
            <person name="Rivera-Colon A.G."/>
            <person name="Rayamajhi N."/>
            <person name="Minhas B.F."/>
            <person name="Madrigal G."/>
            <person name="Bilyk K.T."/>
            <person name="Yoon V."/>
            <person name="Hune M."/>
            <person name="Gregory S."/>
            <person name="Cheng C.H.C."/>
            <person name="Catchen J.M."/>
        </authorList>
    </citation>
    <scope>NUCLEOTIDE SEQUENCE [LARGE SCALE GENOMIC DNA]</scope>
    <source>
        <tissue evidence="1">White muscle</tissue>
    </source>
</reference>
<comment type="caution">
    <text evidence="1">The sequence shown here is derived from an EMBL/GenBank/DDBJ whole genome shotgun (WGS) entry which is preliminary data.</text>
</comment>
<dbReference type="GO" id="GO:2000042">
    <property type="term" value="P:negative regulation of double-strand break repair via homologous recombination"/>
    <property type="evidence" value="ECO:0007669"/>
    <property type="project" value="TreeGrafter"/>
</dbReference>